<gene>
    <name evidence="1" type="ORF">CIRG_09465</name>
</gene>
<reference evidence="2" key="1">
    <citation type="journal article" date="2010" name="Genome Res.">
        <title>Population genomic sequencing of Coccidioides fungi reveals recent hybridization and transposon control.</title>
        <authorList>
            <person name="Neafsey D.E."/>
            <person name="Barker B.M."/>
            <person name="Sharpton T.J."/>
            <person name="Stajich J.E."/>
            <person name="Park D.J."/>
            <person name="Whiston E."/>
            <person name="Hung C.-Y."/>
            <person name="McMahan C."/>
            <person name="White J."/>
            <person name="Sykes S."/>
            <person name="Heiman D."/>
            <person name="Young S."/>
            <person name="Zeng Q."/>
            <person name="Abouelleil A."/>
            <person name="Aftuck L."/>
            <person name="Bessette D."/>
            <person name="Brown A."/>
            <person name="FitzGerald M."/>
            <person name="Lui A."/>
            <person name="Macdonald J.P."/>
            <person name="Priest M."/>
            <person name="Orbach M.J."/>
            <person name="Galgiani J.N."/>
            <person name="Kirkland T.N."/>
            <person name="Cole G.T."/>
            <person name="Birren B.W."/>
            <person name="Henn M.R."/>
            <person name="Taylor J.W."/>
            <person name="Rounsley S.D."/>
        </authorList>
    </citation>
    <scope>NUCLEOTIDE SEQUENCE [LARGE SCALE GENOMIC DNA]</scope>
    <source>
        <strain evidence="2">RMSCC 2394</strain>
    </source>
</reference>
<dbReference type="EMBL" id="DS028099">
    <property type="protein sequence ID" value="KMP09295.1"/>
    <property type="molecule type" value="Genomic_DNA"/>
</dbReference>
<dbReference type="Proteomes" id="UP000054565">
    <property type="component" value="Unassembled WGS sequence"/>
</dbReference>
<dbReference type="OrthoDB" id="4387771at2759"/>
<organism evidence="1 2">
    <name type="scientific">Coccidioides immitis RMSCC 2394</name>
    <dbReference type="NCBI Taxonomy" id="404692"/>
    <lineage>
        <taxon>Eukaryota</taxon>
        <taxon>Fungi</taxon>
        <taxon>Dikarya</taxon>
        <taxon>Ascomycota</taxon>
        <taxon>Pezizomycotina</taxon>
        <taxon>Eurotiomycetes</taxon>
        <taxon>Eurotiomycetidae</taxon>
        <taxon>Onygenales</taxon>
        <taxon>Onygenaceae</taxon>
        <taxon>Coccidioides</taxon>
    </lineage>
</organism>
<protein>
    <submittedName>
        <fullName evidence="1">Uncharacterized protein</fullName>
    </submittedName>
</protein>
<proteinExistence type="predicted"/>
<sequence length="154" mass="17212">MQQCDYLVWTTYKGQIPCPITWAGSHCLVTMSKALDAAKTQLRNIKNAPGKFTEHVVEGTRIIPSMTKDHQIPVRVDAAKYDAMTKLLNVVLQVNSKPQSPGLQEWIKKHSTHAKLATAKFDTAAEDKNAEYHRVLDELIAQGKENLKNGEKAD</sequence>
<accession>A0A0J6YNL2</accession>
<evidence type="ECO:0000313" key="2">
    <source>
        <dbReference type="Proteomes" id="UP000054565"/>
    </source>
</evidence>
<evidence type="ECO:0000313" key="1">
    <source>
        <dbReference type="EMBL" id="KMP09295.1"/>
    </source>
</evidence>
<name>A0A0J6YNL2_COCIT</name>
<dbReference type="AlphaFoldDB" id="A0A0J6YNL2"/>